<dbReference type="InterPro" id="IPR014722">
    <property type="entry name" value="Rib_uL2_dom2"/>
</dbReference>
<dbReference type="InterPro" id="IPR002784">
    <property type="entry name" value="Ribosomal_eL14_dom"/>
</dbReference>
<evidence type="ECO:0000256" key="3">
    <source>
        <dbReference type="ARBA" id="ARBA00023274"/>
    </source>
</evidence>
<keyword evidence="3" id="KW-0687">Ribonucleoprotein</keyword>
<dbReference type="PANTHER" id="PTHR11127:SF2">
    <property type="entry name" value="LARGE RIBOSOMAL SUBUNIT PROTEIN EL14"/>
    <property type="match status" value="1"/>
</dbReference>
<dbReference type="GO" id="GO:0003735">
    <property type="term" value="F:structural constituent of ribosome"/>
    <property type="evidence" value="ECO:0007669"/>
    <property type="project" value="InterPro"/>
</dbReference>
<dbReference type="GO" id="GO:0006412">
    <property type="term" value="P:translation"/>
    <property type="evidence" value="ECO:0007669"/>
    <property type="project" value="InterPro"/>
</dbReference>
<proteinExistence type="inferred from homology"/>
<protein>
    <recommendedName>
        <fullName evidence="4">Large ribosomal subunit protein eL14 domain-containing protein</fullName>
    </recommendedName>
</protein>
<dbReference type="AlphaFoldDB" id="A0A7S0KZ50"/>
<dbReference type="GO" id="GO:0042273">
    <property type="term" value="P:ribosomal large subunit biogenesis"/>
    <property type="evidence" value="ECO:0007669"/>
    <property type="project" value="TreeGrafter"/>
</dbReference>
<dbReference type="Gene3D" id="2.30.30.30">
    <property type="match status" value="1"/>
</dbReference>
<dbReference type="InterPro" id="IPR039660">
    <property type="entry name" value="Ribosomal_eL14"/>
</dbReference>
<evidence type="ECO:0000259" key="4">
    <source>
        <dbReference type="Pfam" id="PF01929"/>
    </source>
</evidence>
<evidence type="ECO:0000256" key="2">
    <source>
        <dbReference type="ARBA" id="ARBA00022980"/>
    </source>
</evidence>
<evidence type="ECO:0000313" key="5">
    <source>
        <dbReference type="EMBL" id="CAD8596786.1"/>
    </source>
</evidence>
<dbReference type="InterPro" id="IPR008991">
    <property type="entry name" value="Translation_prot_SH3-like_sf"/>
</dbReference>
<dbReference type="CDD" id="cd23702">
    <property type="entry name" value="eL14"/>
    <property type="match status" value="1"/>
</dbReference>
<evidence type="ECO:0000256" key="1">
    <source>
        <dbReference type="ARBA" id="ARBA00006592"/>
    </source>
</evidence>
<feature type="domain" description="Large ribosomal subunit protein eL14" evidence="4">
    <location>
        <begin position="50"/>
        <end position="122"/>
    </location>
</feature>
<dbReference type="Pfam" id="PF01929">
    <property type="entry name" value="Ribosomal_L14e"/>
    <property type="match status" value="1"/>
</dbReference>
<comment type="similarity">
    <text evidence="1">Belongs to the eukaryotic ribosomal protein eL14 family.</text>
</comment>
<reference evidence="5" key="1">
    <citation type="submission" date="2021-01" db="EMBL/GenBank/DDBJ databases">
        <authorList>
            <person name="Corre E."/>
            <person name="Pelletier E."/>
            <person name="Niang G."/>
            <person name="Scheremetjew M."/>
            <person name="Finn R."/>
            <person name="Kale V."/>
            <person name="Holt S."/>
            <person name="Cochrane G."/>
            <person name="Meng A."/>
            <person name="Brown T."/>
            <person name="Cohen L."/>
        </authorList>
    </citation>
    <scope>NUCLEOTIDE SEQUENCE</scope>
    <source>
        <strain evidence="5">PLY182g</strain>
    </source>
</reference>
<dbReference type="SUPFAM" id="SSF50104">
    <property type="entry name" value="Translation proteins SH3-like domain"/>
    <property type="match status" value="1"/>
</dbReference>
<dbReference type="GO" id="GO:0003723">
    <property type="term" value="F:RNA binding"/>
    <property type="evidence" value="ECO:0007669"/>
    <property type="project" value="InterPro"/>
</dbReference>
<dbReference type="Gene3D" id="6.10.250.2270">
    <property type="match status" value="1"/>
</dbReference>
<dbReference type="EMBL" id="HBEY01000231">
    <property type="protein sequence ID" value="CAD8596786.1"/>
    <property type="molecule type" value="Transcribed_RNA"/>
</dbReference>
<organism evidence="5">
    <name type="scientific">Coccolithus braarudii</name>
    <dbReference type="NCBI Taxonomy" id="221442"/>
    <lineage>
        <taxon>Eukaryota</taxon>
        <taxon>Haptista</taxon>
        <taxon>Haptophyta</taxon>
        <taxon>Prymnesiophyceae</taxon>
        <taxon>Coccolithales</taxon>
        <taxon>Coccolithaceae</taxon>
        <taxon>Coccolithus</taxon>
    </lineage>
</organism>
<gene>
    <name evidence="5" type="ORF">CPEL01642_LOCUS115</name>
</gene>
<keyword evidence="2" id="KW-0689">Ribosomal protein</keyword>
<name>A0A7S0KZ50_9EUKA</name>
<accession>A0A7S0KZ50</accession>
<dbReference type="GO" id="GO:0022625">
    <property type="term" value="C:cytosolic large ribosomal subunit"/>
    <property type="evidence" value="ECO:0007669"/>
    <property type="project" value="TreeGrafter"/>
</dbReference>
<sequence>MPALQNFIEIGRVCLVNYGDDVGSLCTILDVIDQNTALVDGPAEITGVARQVINFKRLSVTGIRVKIGRGARAKALKKAWKVAKVEEQFEKTAMSRKLKSQAKRRNLSDFDRFRVMLARKKKAALINKEFGKLRKAANKAAMKK</sequence>
<dbReference type="PANTHER" id="PTHR11127">
    <property type="entry name" value="60S RIBOSOMAL PROTEIN L14"/>
    <property type="match status" value="1"/>
</dbReference>